<reference evidence="2" key="2">
    <citation type="submission" date="2011-02" db="EMBL/GenBank/DDBJ databases">
        <authorList>
            <person name="MacLean D."/>
        </authorList>
    </citation>
    <scope>NUCLEOTIDE SEQUENCE</scope>
</reference>
<accession>F0W0B2</accession>
<name>F0W0B2_9STRA</name>
<gene>
    <name evidence="2" type="primary">AlNc14C4G555</name>
    <name evidence="2" type="ORF">ALNC14_006270</name>
</gene>
<feature type="region of interest" description="Disordered" evidence="1">
    <location>
        <begin position="194"/>
        <end position="213"/>
    </location>
</feature>
<dbReference type="AlphaFoldDB" id="F0W0B2"/>
<reference evidence="2" key="1">
    <citation type="journal article" date="2011" name="PLoS Biol.">
        <title>Gene gain and loss during evolution of obligate parasitism in the white rust pathogen of Arabidopsis thaliana.</title>
        <authorList>
            <person name="Kemen E."/>
            <person name="Gardiner A."/>
            <person name="Schultz-Larsen T."/>
            <person name="Kemen A.C."/>
            <person name="Balmuth A.L."/>
            <person name="Robert-Seilaniantz A."/>
            <person name="Bailey K."/>
            <person name="Holub E."/>
            <person name="Studholme D.J."/>
            <person name="Maclean D."/>
            <person name="Jones J.D."/>
        </authorList>
    </citation>
    <scope>NUCLEOTIDE SEQUENCE</scope>
</reference>
<proteinExistence type="predicted"/>
<organism evidence="2">
    <name type="scientific">Albugo laibachii Nc14</name>
    <dbReference type="NCBI Taxonomy" id="890382"/>
    <lineage>
        <taxon>Eukaryota</taxon>
        <taxon>Sar</taxon>
        <taxon>Stramenopiles</taxon>
        <taxon>Oomycota</taxon>
        <taxon>Peronosporomycetes</taxon>
        <taxon>Albuginales</taxon>
        <taxon>Albuginaceae</taxon>
        <taxon>Albugo</taxon>
    </lineage>
</organism>
<evidence type="ECO:0000256" key="1">
    <source>
        <dbReference type="SAM" id="MobiDB-lite"/>
    </source>
</evidence>
<dbReference type="EMBL" id="FR824049">
    <property type="protein sequence ID" value="CCA14484.1"/>
    <property type="molecule type" value="Genomic_DNA"/>
</dbReference>
<sequence length="234" mass="26482">MLDQEQEYGDDMQYLNVITPQDSEPINYKHCVPKGQDVSKEECIQHNAKFVATTSLTGQISAYIDDQSQVERYVDYEESTRCIWAIHKSGKENCNVCIEGLSRSKEASITTRFTRTLSSSSSLTFLEKKSKKTALATCMNNRVQRHTKCLRLVLLPNFMCEYEDQAMIPKAAFDHSNDLLDTELSSRLLGDLKMESEPPKSSAMSEANPFIIPPDQGSKKYRLFGVDVDLTSKN</sequence>
<protein>
    <submittedName>
        <fullName evidence="2">AlNc14C4G555 protein</fullName>
    </submittedName>
</protein>
<evidence type="ECO:0000313" key="2">
    <source>
        <dbReference type="EMBL" id="CCA14484.1"/>
    </source>
</evidence>
<dbReference type="HOGENOM" id="CLU_1186810_0_0_1"/>